<evidence type="ECO:0000256" key="14">
    <source>
        <dbReference type="SAM" id="MobiDB-lite"/>
    </source>
</evidence>
<evidence type="ECO:0000256" key="2">
    <source>
        <dbReference type="ARBA" id="ARBA00012180"/>
    </source>
</evidence>
<dbReference type="Proteomes" id="UP001642483">
    <property type="component" value="Unassembled WGS sequence"/>
</dbReference>
<dbReference type="InterPro" id="IPR041577">
    <property type="entry name" value="RT_RNaseH_2"/>
</dbReference>
<evidence type="ECO:0000256" key="6">
    <source>
        <dbReference type="ARBA" id="ARBA00022759"/>
    </source>
</evidence>
<comment type="caution">
    <text evidence="17">The sequence shown here is derived from an EMBL/GenBank/DDBJ whole genome shotgun (WGS) entry which is preliminary data.</text>
</comment>
<evidence type="ECO:0000313" key="18">
    <source>
        <dbReference type="Proteomes" id="UP001642483"/>
    </source>
</evidence>
<dbReference type="Gene3D" id="1.10.340.70">
    <property type="match status" value="1"/>
</dbReference>
<dbReference type="InterPro" id="IPR036397">
    <property type="entry name" value="RNaseH_sf"/>
</dbReference>
<dbReference type="Pfam" id="PF00078">
    <property type="entry name" value="RVT_1"/>
    <property type="match status" value="1"/>
</dbReference>
<keyword evidence="3" id="KW-0808">Transferase</keyword>
<sequence>MLLSCYVRPKCLQMQGTMCLPCQICKKRPRFSSRPLLNSVEENRSQRATFYVYDCNSALSFLVDSGSDVSVLPSSFKGTGARHPITMQGPTVHSSIRCSATTKLKLDLGFSFCCPWSFYICDKLRQPILGADFLRHYGLLVDVKHRRLLHPYSHEQVSAQYCGGIRKKIGISSTALDHIISDDDVGIRGPLQASAANTSRCDRSTSEDKDPSATQPVLDTNNSDSKPPLALLGEFPEITAPLRLKLNPKHNIKHYINTTGPPVFSRCRRMSPELARVLRKELDKLLEAGIITPVSQESQWASPIVLVKKKTGSYRLCTDFRQANLQIPRDTYPLPHLQDFLNELDGSTIFSVCDLKAAFHQIPVNPADVIKTTFTTIFGNYSYNSLPFGIRNASQTCQRLMNHVFQGVSNVATFIDDILIFSKSHEEHKEHLRTVFERLSKFGLVINREKSIFFQEEIKFLGHMVSKNGILPLRDRVAVIRKYPLPDTVKELRRFLGMFGFYRRFIKNCAALLIPLNSMLCKVKRPSQKLAWSEEAQQAFQDCKERLASATELCFPKINANYVLSCDASGKAVGAVLAQCIDNKWQPLAFFSKALNSAQRNYSTFDRELTALFLATRHFADILIGRSLTLVTDHRPITQAFQKAGTSMSPRQTRQFSYLSQFTEKLIYQSGLSNVIADSLSRIEINTFQLQDYTIDYEQFAQDQMADASVTALLTDQTGLKLERRKLPDSDLSILGDISQKRFRPIVPTTYRDVIFHNIHSLSHSGYKSTLKQIGERFVWSGMKTDVKNFCRTCLPCQQSKVSRHNKTPLQPHSEPTERFRFILADIVGPLVESDNCRYILTFADRFTKWVEAIPIPDATAATIARNFLLHIVGRYGVPEQLHTDRGQVFMSKIFTGVCRTLGVKLVHSLSFRPSCLGFLERTHRTLKGALRACEFPQNWTANLGLVLLGLRTSLKEHVNCSPAELVYGSTLRVPGQFFEALDDDTPSPSQYVQHLTDFMATLRCTPPVHHATPPVYIDKSLADCTHVFIRVDASRPSLSPPYAGPYKVLAKYDKYFTLAIVGQHPNVSIDRLKVAHLPVFDSVDISIPPMKETDIVDEVVRDTNDISIAADSNVELSGLPTSPVDTAEDIAVDDIYRDALTDIPPLRTTSRGRHIHLPKRFQD</sequence>
<dbReference type="InterPro" id="IPR041588">
    <property type="entry name" value="Integrase_H2C2"/>
</dbReference>
<feature type="domain" description="Integrase catalytic" evidence="16">
    <location>
        <begin position="808"/>
        <end position="983"/>
    </location>
</feature>
<dbReference type="Gene3D" id="3.10.10.10">
    <property type="entry name" value="HIV Type 1 Reverse Transcriptase, subunit A, domain 1"/>
    <property type="match status" value="1"/>
</dbReference>
<evidence type="ECO:0000256" key="10">
    <source>
        <dbReference type="ARBA" id="ARBA00022908"/>
    </source>
</evidence>
<gene>
    <name evidence="17" type="ORF">CVLEPA_LOCUS25033</name>
</gene>
<dbReference type="PROSITE" id="PS00141">
    <property type="entry name" value="ASP_PROTEASE"/>
    <property type="match status" value="1"/>
</dbReference>
<dbReference type="InterPro" id="IPR001969">
    <property type="entry name" value="Aspartic_peptidase_AS"/>
</dbReference>
<dbReference type="InterPro" id="IPR012337">
    <property type="entry name" value="RNaseH-like_sf"/>
</dbReference>
<dbReference type="SUPFAM" id="SSF53098">
    <property type="entry name" value="Ribonuclease H-like"/>
    <property type="match status" value="1"/>
</dbReference>
<keyword evidence="11" id="KW-0695">RNA-directed DNA polymerase</keyword>
<dbReference type="Pfam" id="PF00665">
    <property type="entry name" value="rve"/>
    <property type="match status" value="1"/>
</dbReference>
<evidence type="ECO:0000313" key="17">
    <source>
        <dbReference type="EMBL" id="CAK8692314.1"/>
    </source>
</evidence>
<dbReference type="CDD" id="cd01647">
    <property type="entry name" value="RT_LTR"/>
    <property type="match status" value="1"/>
</dbReference>
<feature type="region of interest" description="Disordered" evidence="14">
    <location>
        <begin position="194"/>
        <end position="229"/>
    </location>
</feature>
<keyword evidence="5" id="KW-0540">Nuclease</keyword>
<dbReference type="InterPro" id="IPR050951">
    <property type="entry name" value="Retrovirus_Pol_polyprotein"/>
</dbReference>
<keyword evidence="6" id="KW-0255">Endonuclease</keyword>
<accession>A0ABP0GNB6</accession>
<dbReference type="InterPro" id="IPR021109">
    <property type="entry name" value="Peptidase_aspartic_dom_sf"/>
</dbReference>
<keyword evidence="18" id="KW-1185">Reference proteome</keyword>
<keyword evidence="12" id="KW-0511">Multifunctional enzyme</keyword>
<dbReference type="SUPFAM" id="SSF50630">
    <property type="entry name" value="Acid proteases"/>
    <property type="match status" value="1"/>
</dbReference>
<evidence type="ECO:0000256" key="3">
    <source>
        <dbReference type="ARBA" id="ARBA00022679"/>
    </source>
</evidence>
<dbReference type="InterPro" id="IPR001584">
    <property type="entry name" value="Integrase_cat-core"/>
</dbReference>
<comment type="similarity">
    <text evidence="1">Belongs to the beta type-B retroviral polymerase family. HERV class-II K(HML-2) pol subfamily.</text>
</comment>
<dbReference type="PANTHER" id="PTHR37984:SF5">
    <property type="entry name" value="PROTEIN NYNRIN-LIKE"/>
    <property type="match status" value="1"/>
</dbReference>
<keyword evidence="10" id="KW-0229">DNA integration</keyword>
<evidence type="ECO:0000256" key="8">
    <source>
        <dbReference type="ARBA" id="ARBA00022842"/>
    </source>
</evidence>
<evidence type="ECO:0000256" key="1">
    <source>
        <dbReference type="ARBA" id="ARBA00010879"/>
    </source>
</evidence>
<evidence type="ECO:0000259" key="15">
    <source>
        <dbReference type="PROSITE" id="PS50878"/>
    </source>
</evidence>
<evidence type="ECO:0000256" key="11">
    <source>
        <dbReference type="ARBA" id="ARBA00022918"/>
    </source>
</evidence>
<dbReference type="Pfam" id="PF17921">
    <property type="entry name" value="Integrase_H2C2"/>
    <property type="match status" value="1"/>
</dbReference>
<evidence type="ECO:0000256" key="5">
    <source>
        <dbReference type="ARBA" id="ARBA00022722"/>
    </source>
</evidence>
<reference evidence="17 18" key="1">
    <citation type="submission" date="2024-02" db="EMBL/GenBank/DDBJ databases">
        <authorList>
            <person name="Daric V."/>
            <person name="Darras S."/>
        </authorList>
    </citation>
    <scope>NUCLEOTIDE SEQUENCE [LARGE SCALE GENOMIC DNA]</scope>
</reference>
<dbReference type="EMBL" id="CAWYQH010000130">
    <property type="protein sequence ID" value="CAK8692314.1"/>
    <property type="molecule type" value="Genomic_DNA"/>
</dbReference>
<evidence type="ECO:0000259" key="16">
    <source>
        <dbReference type="PROSITE" id="PS50994"/>
    </source>
</evidence>
<feature type="domain" description="Reverse transcriptase" evidence="15">
    <location>
        <begin position="288"/>
        <end position="465"/>
    </location>
</feature>
<keyword evidence="8" id="KW-0460">Magnesium</keyword>
<dbReference type="InterPro" id="IPR000477">
    <property type="entry name" value="RT_dom"/>
</dbReference>
<dbReference type="SUPFAM" id="SSF56672">
    <property type="entry name" value="DNA/RNA polymerases"/>
    <property type="match status" value="1"/>
</dbReference>
<keyword evidence="4" id="KW-0548">Nucleotidyltransferase</keyword>
<feature type="compositionally biased region" description="Polar residues" evidence="14">
    <location>
        <begin position="212"/>
        <end position="225"/>
    </location>
</feature>
<keyword evidence="7" id="KW-0378">Hydrolase</keyword>
<dbReference type="PROSITE" id="PS50878">
    <property type="entry name" value="RT_POL"/>
    <property type="match status" value="1"/>
</dbReference>
<feature type="compositionally biased region" description="Basic and acidic residues" evidence="14">
    <location>
        <begin position="200"/>
        <end position="211"/>
    </location>
</feature>
<dbReference type="PROSITE" id="PS50994">
    <property type="entry name" value="INTEGRASE"/>
    <property type="match status" value="1"/>
</dbReference>
<protein>
    <recommendedName>
        <fullName evidence="13">Gypsy retrotransposon integrase-like protein 1</fullName>
        <ecNumber evidence="2">3.1.26.4</ecNumber>
    </recommendedName>
</protein>
<dbReference type="Pfam" id="PF17919">
    <property type="entry name" value="RT_RNaseH_2"/>
    <property type="match status" value="1"/>
</dbReference>
<evidence type="ECO:0000256" key="4">
    <source>
        <dbReference type="ARBA" id="ARBA00022695"/>
    </source>
</evidence>
<dbReference type="InterPro" id="IPR043502">
    <property type="entry name" value="DNA/RNA_pol_sf"/>
</dbReference>
<organism evidence="17 18">
    <name type="scientific">Clavelina lepadiformis</name>
    <name type="common">Light-bulb sea squirt</name>
    <name type="synonym">Ascidia lepadiformis</name>
    <dbReference type="NCBI Taxonomy" id="159417"/>
    <lineage>
        <taxon>Eukaryota</taxon>
        <taxon>Metazoa</taxon>
        <taxon>Chordata</taxon>
        <taxon>Tunicata</taxon>
        <taxon>Ascidiacea</taxon>
        <taxon>Aplousobranchia</taxon>
        <taxon>Clavelinidae</taxon>
        <taxon>Clavelina</taxon>
    </lineage>
</organism>
<dbReference type="CDD" id="cd09274">
    <property type="entry name" value="RNase_HI_RT_Ty3"/>
    <property type="match status" value="1"/>
</dbReference>
<evidence type="ECO:0000256" key="9">
    <source>
        <dbReference type="ARBA" id="ARBA00022884"/>
    </source>
</evidence>
<keyword evidence="9" id="KW-0694">RNA-binding</keyword>
<evidence type="ECO:0000256" key="13">
    <source>
        <dbReference type="ARBA" id="ARBA00039658"/>
    </source>
</evidence>
<dbReference type="Gene3D" id="3.30.420.10">
    <property type="entry name" value="Ribonuclease H-like superfamily/Ribonuclease H"/>
    <property type="match status" value="1"/>
</dbReference>
<proteinExistence type="inferred from homology"/>
<dbReference type="Gene3D" id="2.40.70.10">
    <property type="entry name" value="Acid Proteases"/>
    <property type="match status" value="1"/>
</dbReference>
<dbReference type="Gene3D" id="3.30.70.270">
    <property type="match status" value="2"/>
</dbReference>
<name>A0ABP0GNB6_CLALP</name>
<evidence type="ECO:0000256" key="7">
    <source>
        <dbReference type="ARBA" id="ARBA00022801"/>
    </source>
</evidence>
<dbReference type="Gene3D" id="3.10.20.370">
    <property type="match status" value="1"/>
</dbReference>
<evidence type="ECO:0000256" key="12">
    <source>
        <dbReference type="ARBA" id="ARBA00023268"/>
    </source>
</evidence>
<dbReference type="PANTHER" id="PTHR37984">
    <property type="entry name" value="PROTEIN CBG26694"/>
    <property type="match status" value="1"/>
</dbReference>
<dbReference type="InterPro" id="IPR043128">
    <property type="entry name" value="Rev_trsase/Diguanyl_cyclase"/>
</dbReference>
<dbReference type="EC" id="3.1.26.4" evidence="2"/>